<dbReference type="RefSeq" id="XP_010923898.1">
    <property type="nucleotide sequence ID" value="XM_010925596.2"/>
</dbReference>
<dbReference type="PANTHER" id="PTHR13237:SF9">
    <property type="entry name" value="NEUROGUIDIN"/>
    <property type="match status" value="1"/>
</dbReference>
<evidence type="ECO:0000313" key="2">
    <source>
        <dbReference type="Proteomes" id="UP000504607"/>
    </source>
</evidence>
<protein>
    <submittedName>
        <fullName evidence="3">Neuroguidin isoform X2</fullName>
    </submittedName>
</protein>
<accession>A0A6I9RBJ3</accession>
<dbReference type="PANTHER" id="PTHR13237">
    <property type="entry name" value="SOMETHING ABOUT SILENCING PROTEIN 10-RELATED"/>
    <property type="match status" value="1"/>
</dbReference>
<reference evidence="3" key="1">
    <citation type="submission" date="2025-08" db="UniProtKB">
        <authorList>
            <consortium name="RefSeq"/>
        </authorList>
    </citation>
    <scope>IDENTIFICATION</scope>
</reference>
<dbReference type="GO" id="GO:0032040">
    <property type="term" value="C:small-subunit processome"/>
    <property type="evidence" value="ECO:0007669"/>
    <property type="project" value="TreeGrafter"/>
</dbReference>
<sequence length="264" mass="30444">MDGQDVANPGGDETLVREAPQLVKVLKEMKDGLDAVRSKVETLTQKIRPIDKKLEYQVQKLTRAAGSVASEKTVSVNVNEKDEKQEEEDPLKYRPNPDMLVSKSTQAAQDNGGVYRPPRFAPTSMDEDKITKQEKQALRREKELLRQTKQSSYVKELVDDFEDRPEEVKEIIGAESRELTRYIAKREEHARQEEELFTRAPVTKLDKRIEKHMRKSRNGLLGLTDGFYDEIRTLPLEEKEDGSSTSYMDASRGRKKNNKRKRKH</sequence>
<evidence type="ECO:0000256" key="1">
    <source>
        <dbReference type="SAM" id="MobiDB-lite"/>
    </source>
</evidence>
<dbReference type="AlphaFoldDB" id="A0A6I9RBJ3"/>
<organism evidence="2 3">
    <name type="scientific">Elaeis guineensis var. tenera</name>
    <name type="common">Oil palm</name>
    <dbReference type="NCBI Taxonomy" id="51953"/>
    <lineage>
        <taxon>Eukaryota</taxon>
        <taxon>Viridiplantae</taxon>
        <taxon>Streptophyta</taxon>
        <taxon>Embryophyta</taxon>
        <taxon>Tracheophyta</taxon>
        <taxon>Spermatophyta</taxon>
        <taxon>Magnoliopsida</taxon>
        <taxon>Liliopsida</taxon>
        <taxon>Arecaceae</taxon>
        <taxon>Arecoideae</taxon>
        <taxon>Cocoseae</taxon>
        <taxon>Elaeidinae</taxon>
        <taxon>Elaeis</taxon>
    </lineage>
</organism>
<keyword evidence="2" id="KW-1185">Reference proteome</keyword>
<dbReference type="OrthoDB" id="203440at2759"/>
<feature type="region of interest" description="Disordered" evidence="1">
    <location>
        <begin position="64"/>
        <end position="131"/>
    </location>
</feature>
<feature type="compositionally biased region" description="Basic residues" evidence="1">
    <location>
        <begin position="253"/>
        <end position="264"/>
    </location>
</feature>
<gene>
    <name evidence="3" type="primary">LOC105046858</name>
</gene>
<dbReference type="GO" id="GO:0000462">
    <property type="term" value="P:maturation of SSU-rRNA from tricistronic rRNA transcript (SSU-rRNA, 5.8S rRNA, LSU-rRNA)"/>
    <property type="evidence" value="ECO:0007669"/>
    <property type="project" value="TreeGrafter"/>
</dbReference>
<dbReference type="Proteomes" id="UP000504607">
    <property type="component" value="Chromosome 6"/>
</dbReference>
<evidence type="ECO:0000313" key="3">
    <source>
        <dbReference type="RefSeq" id="XP_010923898.1"/>
    </source>
</evidence>
<name>A0A6I9RBJ3_ELAGV</name>
<proteinExistence type="predicted"/>
<feature type="region of interest" description="Disordered" evidence="1">
    <location>
        <begin position="234"/>
        <end position="264"/>
    </location>
</feature>